<feature type="signal peptide" evidence="1">
    <location>
        <begin position="1"/>
        <end position="27"/>
    </location>
</feature>
<dbReference type="Pfam" id="PF20207">
    <property type="entry name" value="DUF6568"/>
    <property type="match status" value="1"/>
</dbReference>
<keyword evidence="3" id="KW-1185">Reference proteome</keyword>
<accession>A0A1G6AEF2</accession>
<protein>
    <submittedName>
        <fullName evidence="2">Bacteriocin transport accessory protein, putative</fullName>
    </submittedName>
</protein>
<feature type="chain" id="PRO_5010270587" evidence="1">
    <location>
        <begin position="28"/>
        <end position="161"/>
    </location>
</feature>
<dbReference type="InterPro" id="IPR046698">
    <property type="entry name" value="PedC-like"/>
</dbReference>
<dbReference type="InterPro" id="IPR036249">
    <property type="entry name" value="Thioredoxin-like_sf"/>
</dbReference>
<evidence type="ECO:0000313" key="2">
    <source>
        <dbReference type="EMBL" id="SDB06700.1"/>
    </source>
</evidence>
<dbReference type="Gene3D" id="3.40.30.10">
    <property type="entry name" value="Glutaredoxin"/>
    <property type="match status" value="1"/>
</dbReference>
<gene>
    <name evidence="2" type="ORF">SAMN02910293_00322</name>
</gene>
<dbReference type="RefSeq" id="WP_014294867.1">
    <property type="nucleotide sequence ID" value="NZ_FMXP01000004.1"/>
</dbReference>
<dbReference type="AlphaFoldDB" id="A0A1G6AEF2"/>
<dbReference type="SUPFAM" id="SSF52833">
    <property type="entry name" value="Thioredoxin-like"/>
    <property type="match status" value="1"/>
</dbReference>
<dbReference type="EMBL" id="FMXP01000004">
    <property type="protein sequence ID" value="SDB06700.1"/>
    <property type="molecule type" value="Genomic_DNA"/>
</dbReference>
<dbReference type="CDD" id="cd02947">
    <property type="entry name" value="TRX_family"/>
    <property type="match status" value="1"/>
</dbReference>
<reference evidence="2 3" key="1">
    <citation type="submission" date="2016-10" db="EMBL/GenBank/DDBJ databases">
        <authorList>
            <person name="de Groot N.N."/>
        </authorList>
    </citation>
    <scope>NUCLEOTIDE SEQUENCE [LARGE SCALE GENOMIC DNA]</scope>
    <source>
        <strain evidence="2 3">A-4</strain>
    </source>
</reference>
<name>A0A1G6AEF2_9STRE</name>
<dbReference type="Proteomes" id="UP000182508">
    <property type="component" value="Unassembled WGS sequence"/>
</dbReference>
<keyword evidence="1" id="KW-0732">Signal</keyword>
<dbReference type="STRING" id="439219.SAMN02910293_00322"/>
<evidence type="ECO:0000256" key="1">
    <source>
        <dbReference type="SAM" id="SignalP"/>
    </source>
</evidence>
<proteinExistence type="predicted"/>
<evidence type="ECO:0000313" key="3">
    <source>
        <dbReference type="Proteomes" id="UP000182508"/>
    </source>
</evidence>
<sequence>MKKIFKVHLFSLICLVALAIGGNNVYADVNSVNQPSVESATSIENYNSNIEGLRKIDFATLKSIFDSTSEQSFTIYFGRPTCYYCRLFSPTLKEFNQLLNGGLIYYDTSGQDFDSTAQQFVFDELGIPGTPTIIYVKHGQILNGWVGGGTTAQELMNYLYK</sequence>
<organism evidence="2 3">
    <name type="scientific">Streptococcus henryi</name>
    <dbReference type="NCBI Taxonomy" id="439219"/>
    <lineage>
        <taxon>Bacteria</taxon>
        <taxon>Bacillati</taxon>
        <taxon>Bacillota</taxon>
        <taxon>Bacilli</taxon>
        <taxon>Lactobacillales</taxon>
        <taxon>Streptococcaceae</taxon>
        <taxon>Streptococcus</taxon>
    </lineage>
</organism>